<dbReference type="RefSeq" id="WP_135545813.1">
    <property type="nucleotide sequence ID" value="NZ_SPQQ01000002.1"/>
</dbReference>
<dbReference type="AlphaFoldDB" id="A0A4Z0R937"/>
<comment type="caution">
    <text evidence="3">The sequence shown here is derived from an EMBL/GenBank/DDBJ whole genome shotgun (WGS) entry which is preliminary data.</text>
</comment>
<dbReference type="OrthoDB" id="9773039at2"/>
<organism evidence="3 4">
    <name type="scientific">Desulfosporosinus fructosivorans</name>
    <dbReference type="NCBI Taxonomy" id="2018669"/>
    <lineage>
        <taxon>Bacteria</taxon>
        <taxon>Bacillati</taxon>
        <taxon>Bacillota</taxon>
        <taxon>Clostridia</taxon>
        <taxon>Eubacteriales</taxon>
        <taxon>Desulfitobacteriaceae</taxon>
        <taxon>Desulfosporosinus</taxon>
    </lineage>
</organism>
<dbReference type="PANTHER" id="PTHR30388:SF6">
    <property type="entry name" value="XANTHINE DEHYDROGENASE SUBUNIT A-RELATED"/>
    <property type="match status" value="1"/>
</dbReference>
<protein>
    <submittedName>
        <fullName evidence="3">XdhC/CoxI family protein</fullName>
    </submittedName>
</protein>
<keyword evidence="4" id="KW-1185">Reference proteome</keyword>
<feature type="domain" description="XdhC- CoxI" evidence="1">
    <location>
        <begin position="14"/>
        <end position="71"/>
    </location>
</feature>
<dbReference type="Pfam" id="PF13478">
    <property type="entry name" value="XdhC_C"/>
    <property type="match status" value="1"/>
</dbReference>
<gene>
    <name evidence="3" type="ORF">E4K67_07745</name>
</gene>
<evidence type="ECO:0000259" key="1">
    <source>
        <dbReference type="Pfam" id="PF02625"/>
    </source>
</evidence>
<evidence type="ECO:0000313" key="4">
    <source>
        <dbReference type="Proteomes" id="UP000298460"/>
    </source>
</evidence>
<dbReference type="Proteomes" id="UP000298460">
    <property type="component" value="Unassembled WGS sequence"/>
</dbReference>
<dbReference type="Pfam" id="PF02625">
    <property type="entry name" value="XdhC_CoxI"/>
    <property type="match status" value="1"/>
</dbReference>
<dbReference type="Gene3D" id="3.40.50.720">
    <property type="entry name" value="NAD(P)-binding Rossmann-like Domain"/>
    <property type="match status" value="1"/>
</dbReference>
<name>A0A4Z0R937_9FIRM</name>
<evidence type="ECO:0000313" key="3">
    <source>
        <dbReference type="EMBL" id="TGE39318.1"/>
    </source>
</evidence>
<accession>A0A4Z0R937</accession>
<reference evidence="3 4" key="1">
    <citation type="submission" date="2019-03" db="EMBL/GenBank/DDBJ databases">
        <title>Draft Genome Sequence of Desulfosporosinus fructosivorans Strain 63.6F, Isolated from Marine Sediment in the Baltic Sea.</title>
        <authorList>
            <person name="Hausmann B."/>
            <person name="Vandieken V."/>
            <person name="Pjevac P."/>
            <person name="Schreck K."/>
            <person name="Herbold C.W."/>
            <person name="Loy A."/>
        </authorList>
    </citation>
    <scope>NUCLEOTIDE SEQUENCE [LARGE SCALE GENOMIC DNA]</scope>
    <source>
        <strain evidence="3 4">63.6F</strain>
    </source>
</reference>
<evidence type="ECO:0000259" key="2">
    <source>
        <dbReference type="Pfam" id="PF13478"/>
    </source>
</evidence>
<dbReference type="EMBL" id="SPQQ01000002">
    <property type="protein sequence ID" value="TGE39318.1"/>
    <property type="molecule type" value="Genomic_DNA"/>
</dbReference>
<proteinExistence type="predicted"/>
<sequence length="376" mass="41482">MDKDIKEGLRIVLEEKCEAALVTITKVLGSVPRKPGAQMLIFADGRTVGSIGGGCGEAEAKRKALMVMNTHTVDKYHLNMTADIAEDEGMVCGGIMELFIEYIGLESTPEQLVQLENYLDSLDRGDCPIMVTVTESLQNHIGRKMIIQKDGKFFGDLGSSDLNRAAHNYIQANGNNGRFAMINLDASFIPCEKAEEKIAFQLLVEPQISEIQLLILGGGHIALPLVSIAKILGYDVIVVDDRPSFANHGRFGTADRVICNNFEQALDEIEIGPQTYVVIVTRGHRYDKECLKKVIYRPAGYIGMIGSRRRVKALLAELLEEGFPSERLQSIYSPIGLKIGAETPEEIALCILGEIIQVQKDLNKLPKNRCSSMKMK</sequence>
<feature type="domain" description="XdhC Rossmann" evidence="2">
    <location>
        <begin position="213"/>
        <end position="355"/>
    </location>
</feature>
<dbReference type="PANTHER" id="PTHR30388">
    <property type="entry name" value="ALDEHYDE OXIDOREDUCTASE MOLYBDENUM COFACTOR ASSEMBLY PROTEIN"/>
    <property type="match status" value="1"/>
</dbReference>
<dbReference type="InterPro" id="IPR003777">
    <property type="entry name" value="XdhC_CoxI"/>
</dbReference>
<dbReference type="InterPro" id="IPR027051">
    <property type="entry name" value="XdhC_Rossmann_dom"/>
</dbReference>
<dbReference type="InterPro" id="IPR052698">
    <property type="entry name" value="MoCofactor_Util/Proc"/>
</dbReference>